<dbReference type="PANTHER" id="PTHR33155">
    <property type="entry name" value="FANTASTIC FOUR-LIKE PROTEIN (DUF3049)"/>
    <property type="match status" value="1"/>
</dbReference>
<feature type="domain" description="FAF" evidence="3">
    <location>
        <begin position="187"/>
        <end position="240"/>
    </location>
</feature>
<feature type="region of interest" description="Disordered" evidence="2">
    <location>
        <begin position="84"/>
        <end position="110"/>
    </location>
</feature>
<feature type="compositionally biased region" description="Acidic residues" evidence="2">
    <location>
        <begin position="166"/>
        <end position="180"/>
    </location>
</feature>
<evidence type="ECO:0000313" key="5">
    <source>
        <dbReference type="Proteomes" id="UP001054889"/>
    </source>
</evidence>
<reference evidence="4" key="2">
    <citation type="submission" date="2021-12" db="EMBL/GenBank/DDBJ databases">
        <title>Resequencing data analysis of finger millet.</title>
        <authorList>
            <person name="Hatakeyama M."/>
            <person name="Aluri S."/>
            <person name="Balachadran M.T."/>
            <person name="Sivarajan S.R."/>
            <person name="Poveda L."/>
            <person name="Shimizu-Inatsugi R."/>
            <person name="Schlapbach R."/>
            <person name="Sreeman S.M."/>
            <person name="Shimizu K.K."/>
        </authorList>
    </citation>
    <scope>NUCLEOTIDE SEQUENCE</scope>
</reference>
<protein>
    <recommendedName>
        <fullName evidence="3">FAF domain-containing protein</fullName>
    </recommendedName>
</protein>
<evidence type="ECO:0000256" key="1">
    <source>
        <dbReference type="ARBA" id="ARBA00008690"/>
    </source>
</evidence>
<dbReference type="EMBL" id="BQKI01000002">
    <property type="protein sequence ID" value="GJM87969.1"/>
    <property type="molecule type" value="Genomic_DNA"/>
</dbReference>
<dbReference type="AlphaFoldDB" id="A0AAV5BRV5"/>
<name>A0AAV5BRV5_ELECO</name>
<organism evidence="4 5">
    <name type="scientific">Eleusine coracana subsp. coracana</name>
    <dbReference type="NCBI Taxonomy" id="191504"/>
    <lineage>
        <taxon>Eukaryota</taxon>
        <taxon>Viridiplantae</taxon>
        <taxon>Streptophyta</taxon>
        <taxon>Embryophyta</taxon>
        <taxon>Tracheophyta</taxon>
        <taxon>Spermatophyta</taxon>
        <taxon>Magnoliopsida</taxon>
        <taxon>Liliopsida</taxon>
        <taxon>Poales</taxon>
        <taxon>Poaceae</taxon>
        <taxon>PACMAD clade</taxon>
        <taxon>Chloridoideae</taxon>
        <taxon>Cynodonteae</taxon>
        <taxon>Eleusininae</taxon>
        <taxon>Eleusine</taxon>
    </lineage>
</organism>
<proteinExistence type="inferred from homology"/>
<comment type="caution">
    <text evidence="4">The sequence shown here is derived from an EMBL/GenBank/DDBJ whole genome shotgun (WGS) entry which is preliminary data.</text>
</comment>
<dbReference type="InterPro" id="IPR046431">
    <property type="entry name" value="FAF_dom"/>
</dbReference>
<evidence type="ECO:0000313" key="4">
    <source>
        <dbReference type="EMBL" id="GJM87969.1"/>
    </source>
</evidence>
<evidence type="ECO:0000259" key="3">
    <source>
        <dbReference type="Pfam" id="PF11250"/>
    </source>
</evidence>
<keyword evidence="5" id="KW-1185">Reference proteome</keyword>
<accession>A0AAV5BRV5</accession>
<dbReference type="Pfam" id="PF11250">
    <property type="entry name" value="FAF"/>
    <property type="match status" value="1"/>
</dbReference>
<feature type="compositionally biased region" description="Low complexity" evidence="2">
    <location>
        <begin position="101"/>
        <end position="110"/>
    </location>
</feature>
<dbReference type="InterPro" id="IPR021410">
    <property type="entry name" value="FAF"/>
</dbReference>
<sequence>MAAQTSADGGGLRGLFETPMPENPTLLEALSTWTHHHRRRVVAHPSSNNTLPVVDTAAFTEIFGELHFREKPEQHRAVLLPPAQQAPASWAEESKEDESSLDALLRPRPAAASSSVKRSASFCVKRRSSASALLMCTEGLGSESTVDADNMLKDDAVVGEERAAADEDGAAEETKEEEEERAAPPSSFPPPIRSIGRGGKPGVCFRSFRVDGRFVLVEVVIPGKELLHACRDGGRLRLQFAAAGVGVGEEARGEDDDHAENAFVAEGGSNPNPIVCPN</sequence>
<comment type="similarity">
    <text evidence="1">Belongs to the fantastic four family.</text>
</comment>
<gene>
    <name evidence="4" type="primary">ga03981</name>
    <name evidence="4" type="ORF">PR202_ga03981</name>
</gene>
<evidence type="ECO:0000256" key="2">
    <source>
        <dbReference type="SAM" id="MobiDB-lite"/>
    </source>
</evidence>
<dbReference type="Proteomes" id="UP001054889">
    <property type="component" value="Unassembled WGS sequence"/>
</dbReference>
<reference evidence="4" key="1">
    <citation type="journal article" date="2018" name="DNA Res.">
        <title>Multiple hybrid de novo genome assembly of finger millet, an orphan allotetraploid crop.</title>
        <authorList>
            <person name="Hatakeyama M."/>
            <person name="Aluri S."/>
            <person name="Balachadran M.T."/>
            <person name="Sivarajan S.R."/>
            <person name="Patrignani A."/>
            <person name="Gruter S."/>
            <person name="Poveda L."/>
            <person name="Shimizu-Inatsugi R."/>
            <person name="Baeten J."/>
            <person name="Francoijs K.J."/>
            <person name="Nataraja K.N."/>
            <person name="Reddy Y.A.N."/>
            <person name="Phadnis S."/>
            <person name="Ravikumar R.L."/>
            <person name="Schlapbach R."/>
            <person name="Sreeman S.M."/>
            <person name="Shimizu K.K."/>
        </authorList>
    </citation>
    <scope>NUCLEOTIDE SEQUENCE</scope>
</reference>
<dbReference type="PANTHER" id="PTHR33155:SF9">
    <property type="entry name" value="FANTASTIC FOUR-LIKE PROTEIN (DUF3049)"/>
    <property type="match status" value="1"/>
</dbReference>
<feature type="region of interest" description="Disordered" evidence="2">
    <location>
        <begin position="161"/>
        <end position="195"/>
    </location>
</feature>